<dbReference type="InterPro" id="IPR000182">
    <property type="entry name" value="GNAT_dom"/>
</dbReference>
<dbReference type="SUPFAM" id="SSF55729">
    <property type="entry name" value="Acyl-CoA N-acyltransferases (Nat)"/>
    <property type="match status" value="1"/>
</dbReference>
<evidence type="ECO:0000313" key="2">
    <source>
        <dbReference type="EMBL" id="MDB6177233.1"/>
    </source>
</evidence>
<dbReference type="PROSITE" id="PS51186">
    <property type="entry name" value="GNAT"/>
    <property type="match status" value="1"/>
</dbReference>
<evidence type="ECO:0000259" key="1">
    <source>
        <dbReference type="PROSITE" id="PS51186"/>
    </source>
</evidence>
<sequence length="239" mass="25475">MRTVAIEAACRATWPAQTVQEVGGFRVGHGDGGGDRVNSALSFGAWTETDIRDVIEFQRSCGQTARFQVGDDQVDLRDRLIAMGFRPSRATVVLCAYIDGLTDLALPPVTAFDLWPALAIQNDIWAAAGIAADRLAVMGRAAQPKTTILGRMDDRAAGTAFVAIAEGIAVLHALEVVPELRRKGLAGWMVRRAAFWAGDRGADTLALAVTRGNSAALACYAGLGFAETGGYSYFTRPEE</sequence>
<name>A0ABT4ZE14_9RHOB</name>
<accession>A0ABT4ZE14</accession>
<reference evidence="2" key="1">
    <citation type="submission" date="2022-12" db="EMBL/GenBank/DDBJ databases">
        <title>Paracoccus onchidii sp. nov., isolated from a marine invertebrate from the South China Sea.</title>
        <authorList>
            <person name="Xu S."/>
            <person name="Liu Z."/>
            <person name="Xu Y."/>
        </authorList>
    </citation>
    <scope>NUCLEOTIDE SEQUENCE</scope>
    <source>
        <strain evidence="2">Z330</strain>
    </source>
</reference>
<protein>
    <submittedName>
        <fullName evidence="2">GNAT family N-acetyltransferase</fullName>
    </submittedName>
</protein>
<dbReference type="RefSeq" id="WP_271888358.1">
    <property type="nucleotide sequence ID" value="NZ_JAQBIE010000007.1"/>
</dbReference>
<dbReference type="Pfam" id="PF00583">
    <property type="entry name" value="Acetyltransf_1"/>
    <property type="match status" value="1"/>
</dbReference>
<dbReference type="Proteomes" id="UP001165641">
    <property type="component" value="Unassembled WGS sequence"/>
</dbReference>
<proteinExistence type="predicted"/>
<dbReference type="EMBL" id="JAQBIE010000007">
    <property type="protein sequence ID" value="MDB6177233.1"/>
    <property type="molecule type" value="Genomic_DNA"/>
</dbReference>
<keyword evidence="3" id="KW-1185">Reference proteome</keyword>
<evidence type="ECO:0000313" key="3">
    <source>
        <dbReference type="Proteomes" id="UP001165641"/>
    </source>
</evidence>
<dbReference type="CDD" id="cd04301">
    <property type="entry name" value="NAT_SF"/>
    <property type="match status" value="1"/>
</dbReference>
<organism evidence="2 3">
    <name type="scientific">Paracoccus onchidii</name>
    <dbReference type="NCBI Taxonomy" id="3017813"/>
    <lineage>
        <taxon>Bacteria</taxon>
        <taxon>Pseudomonadati</taxon>
        <taxon>Pseudomonadota</taxon>
        <taxon>Alphaproteobacteria</taxon>
        <taxon>Rhodobacterales</taxon>
        <taxon>Paracoccaceae</taxon>
        <taxon>Paracoccus</taxon>
    </lineage>
</organism>
<dbReference type="InterPro" id="IPR016181">
    <property type="entry name" value="Acyl_CoA_acyltransferase"/>
</dbReference>
<feature type="domain" description="N-acetyltransferase" evidence="1">
    <location>
        <begin position="104"/>
        <end position="239"/>
    </location>
</feature>
<gene>
    <name evidence="2" type="ORF">PAF17_06890</name>
</gene>
<comment type="caution">
    <text evidence="2">The sequence shown here is derived from an EMBL/GenBank/DDBJ whole genome shotgun (WGS) entry which is preliminary data.</text>
</comment>
<dbReference type="Gene3D" id="3.40.630.30">
    <property type="match status" value="1"/>
</dbReference>